<proteinExistence type="inferred from homology"/>
<keyword evidence="3" id="KW-1185">Reference proteome</keyword>
<dbReference type="SUPFAM" id="SSF141000">
    <property type="entry name" value="Glu-tRNAGln amidotransferase C subunit"/>
    <property type="match status" value="1"/>
</dbReference>
<dbReference type="STRING" id="1549855.AY555_09120"/>
<dbReference type="GO" id="GO:0006450">
    <property type="term" value="P:regulation of translational fidelity"/>
    <property type="evidence" value="ECO:0007669"/>
    <property type="project" value="InterPro"/>
</dbReference>
<dbReference type="InterPro" id="IPR003837">
    <property type="entry name" value="GatC"/>
</dbReference>
<evidence type="ECO:0000313" key="2">
    <source>
        <dbReference type="EMBL" id="AMW35309.1"/>
    </source>
</evidence>
<comment type="similarity">
    <text evidence="1">Belongs to the GatC family.</text>
</comment>
<dbReference type="NCBIfam" id="TIGR00135">
    <property type="entry name" value="gatC"/>
    <property type="match status" value="1"/>
</dbReference>
<dbReference type="GO" id="GO:0005524">
    <property type="term" value="F:ATP binding"/>
    <property type="evidence" value="ECO:0007669"/>
    <property type="project" value="UniProtKB-KW"/>
</dbReference>
<gene>
    <name evidence="1" type="primary">gatC</name>
    <name evidence="2" type="ORF">AY555_09120</name>
</gene>
<dbReference type="GO" id="GO:0050566">
    <property type="term" value="F:asparaginyl-tRNA synthase (glutamine-hydrolyzing) activity"/>
    <property type="evidence" value="ECO:0007669"/>
    <property type="project" value="RHEA"/>
</dbReference>
<dbReference type="OrthoDB" id="9794326at2"/>
<dbReference type="Pfam" id="PF02686">
    <property type="entry name" value="GatC"/>
    <property type="match status" value="1"/>
</dbReference>
<comment type="subunit">
    <text evidence="1">Heterotrimer of A, B and C subunits.</text>
</comment>
<sequence>MSLDKDIVRNVAFLARIEVPEDRLDPLASQLSGILDWVEQLADVNTEGTEPMTSVTDAVLRWRNDIVSDGGMCDSILANAPEAIDGFFAVPKVVE</sequence>
<dbReference type="PANTHER" id="PTHR15004">
    <property type="entry name" value="GLUTAMYL-TRNA(GLN) AMIDOTRANSFERASE SUBUNIT C, MITOCHONDRIAL"/>
    <property type="match status" value="1"/>
</dbReference>
<dbReference type="Proteomes" id="UP000076066">
    <property type="component" value="Chromosome"/>
</dbReference>
<dbReference type="GO" id="GO:0006412">
    <property type="term" value="P:translation"/>
    <property type="evidence" value="ECO:0007669"/>
    <property type="project" value="UniProtKB-UniRule"/>
</dbReference>
<accession>A0A143DFF0</accession>
<dbReference type="GO" id="GO:0050567">
    <property type="term" value="F:glutaminyl-tRNA synthase (glutamine-hydrolyzing) activity"/>
    <property type="evidence" value="ECO:0007669"/>
    <property type="project" value="UniProtKB-UniRule"/>
</dbReference>
<dbReference type="EC" id="6.3.5.-" evidence="1"/>
<protein>
    <recommendedName>
        <fullName evidence="1">Aspartyl/glutamyl-tRNA(Asn/Gln) amidotransferase subunit C</fullName>
        <shortName evidence="1">Asp/Glu-ADT subunit C</shortName>
        <ecNumber evidence="1">6.3.5.-</ecNumber>
    </recommendedName>
</protein>
<comment type="catalytic activity">
    <reaction evidence="1">
        <text>L-glutamyl-tRNA(Gln) + L-glutamine + ATP + H2O = L-glutaminyl-tRNA(Gln) + L-glutamate + ADP + phosphate + H(+)</text>
        <dbReference type="Rhea" id="RHEA:17521"/>
        <dbReference type="Rhea" id="RHEA-COMP:9681"/>
        <dbReference type="Rhea" id="RHEA-COMP:9684"/>
        <dbReference type="ChEBI" id="CHEBI:15377"/>
        <dbReference type="ChEBI" id="CHEBI:15378"/>
        <dbReference type="ChEBI" id="CHEBI:29985"/>
        <dbReference type="ChEBI" id="CHEBI:30616"/>
        <dbReference type="ChEBI" id="CHEBI:43474"/>
        <dbReference type="ChEBI" id="CHEBI:58359"/>
        <dbReference type="ChEBI" id="CHEBI:78520"/>
        <dbReference type="ChEBI" id="CHEBI:78521"/>
        <dbReference type="ChEBI" id="CHEBI:456216"/>
    </reaction>
</comment>
<dbReference type="GO" id="GO:0070681">
    <property type="term" value="P:glutaminyl-tRNAGln biosynthesis via transamidation"/>
    <property type="evidence" value="ECO:0007669"/>
    <property type="project" value="TreeGrafter"/>
</dbReference>
<keyword evidence="2" id="KW-0808">Transferase</keyword>
<dbReference type="RefSeq" id="WP_066135868.1">
    <property type="nucleotide sequence ID" value="NZ_CP014525.1"/>
</dbReference>
<dbReference type="AlphaFoldDB" id="A0A143DFF0"/>
<keyword evidence="1" id="KW-0067">ATP-binding</keyword>
<comment type="function">
    <text evidence="1">Allows the formation of correctly charged Asn-tRNA(Asn) or Gln-tRNA(Gln) through the transamidation of misacylated Asp-tRNA(Asn) or Glu-tRNA(Gln) in organisms which lack either or both of asparaginyl-tRNA or glutaminyl-tRNA synthetases. The reaction takes place in the presence of glutamine and ATP through an activated phospho-Asp-tRNA(Asn) or phospho-Glu-tRNA(Gln).</text>
</comment>
<name>A0A143DFF0_9PROT</name>
<dbReference type="InterPro" id="IPR036113">
    <property type="entry name" value="Asp/Glu-ADT_sf_sub_c"/>
</dbReference>
<keyword evidence="1" id="KW-0436">Ligase</keyword>
<evidence type="ECO:0000256" key="1">
    <source>
        <dbReference type="HAMAP-Rule" id="MF_00122"/>
    </source>
</evidence>
<organism evidence="2 3">
    <name type="scientific">Haematospirillum jordaniae</name>
    <dbReference type="NCBI Taxonomy" id="1549855"/>
    <lineage>
        <taxon>Bacteria</taxon>
        <taxon>Pseudomonadati</taxon>
        <taxon>Pseudomonadota</taxon>
        <taxon>Alphaproteobacteria</taxon>
        <taxon>Rhodospirillales</taxon>
        <taxon>Novispirillaceae</taxon>
        <taxon>Haematospirillum</taxon>
    </lineage>
</organism>
<dbReference type="GeneID" id="53317313"/>
<evidence type="ECO:0000313" key="3">
    <source>
        <dbReference type="Proteomes" id="UP000076066"/>
    </source>
</evidence>
<dbReference type="Gene3D" id="1.10.20.60">
    <property type="entry name" value="Glu-tRNAGln amidotransferase C subunit, N-terminal domain"/>
    <property type="match status" value="1"/>
</dbReference>
<keyword evidence="1" id="KW-0547">Nucleotide-binding</keyword>
<reference evidence="2 3" key="1">
    <citation type="submission" date="2016-02" db="EMBL/GenBank/DDBJ databases">
        <title>Complete Genome of H5569, the type strain of the newly described species Haematospirillium jordaniae.</title>
        <authorList>
            <person name="Nicholson A.C."/>
            <person name="Humrighouse B.W."/>
            <person name="Loparov V."/>
            <person name="McQuiston J.R."/>
        </authorList>
    </citation>
    <scope>NUCLEOTIDE SEQUENCE [LARGE SCALE GENOMIC DNA]</scope>
    <source>
        <strain evidence="2 3">H5569</strain>
    </source>
</reference>
<keyword evidence="1" id="KW-0648">Protein biosynthesis</keyword>
<dbReference type="PANTHER" id="PTHR15004:SF0">
    <property type="entry name" value="GLUTAMYL-TRNA(GLN) AMIDOTRANSFERASE SUBUNIT C, MITOCHONDRIAL"/>
    <property type="match status" value="1"/>
</dbReference>
<dbReference type="EMBL" id="CP014525">
    <property type="protein sequence ID" value="AMW35309.1"/>
    <property type="molecule type" value="Genomic_DNA"/>
</dbReference>
<dbReference type="GO" id="GO:0016740">
    <property type="term" value="F:transferase activity"/>
    <property type="evidence" value="ECO:0007669"/>
    <property type="project" value="UniProtKB-KW"/>
</dbReference>
<dbReference type="HAMAP" id="MF_00122">
    <property type="entry name" value="GatC"/>
    <property type="match status" value="1"/>
</dbReference>
<comment type="catalytic activity">
    <reaction evidence="1">
        <text>L-aspartyl-tRNA(Asn) + L-glutamine + ATP + H2O = L-asparaginyl-tRNA(Asn) + L-glutamate + ADP + phosphate + 2 H(+)</text>
        <dbReference type="Rhea" id="RHEA:14513"/>
        <dbReference type="Rhea" id="RHEA-COMP:9674"/>
        <dbReference type="Rhea" id="RHEA-COMP:9677"/>
        <dbReference type="ChEBI" id="CHEBI:15377"/>
        <dbReference type="ChEBI" id="CHEBI:15378"/>
        <dbReference type="ChEBI" id="CHEBI:29985"/>
        <dbReference type="ChEBI" id="CHEBI:30616"/>
        <dbReference type="ChEBI" id="CHEBI:43474"/>
        <dbReference type="ChEBI" id="CHEBI:58359"/>
        <dbReference type="ChEBI" id="CHEBI:78515"/>
        <dbReference type="ChEBI" id="CHEBI:78516"/>
        <dbReference type="ChEBI" id="CHEBI:456216"/>
    </reaction>
</comment>
<dbReference type="KEGG" id="hjo:AY555_09120"/>